<feature type="transmembrane region" description="Helical" evidence="1">
    <location>
        <begin position="12"/>
        <end position="31"/>
    </location>
</feature>
<feature type="transmembrane region" description="Helical" evidence="1">
    <location>
        <begin position="101"/>
        <end position="121"/>
    </location>
</feature>
<reference evidence="2 3" key="1">
    <citation type="journal article" date="2024" name="Int. J. Syst. Evol. Microbiol.">
        <title>Clostridium omnivorum sp. nov., isolated from anoxic soil under the treatment of reductive soil disinfestation.</title>
        <authorList>
            <person name="Ueki A."/>
            <person name="Tonouchi A."/>
            <person name="Kaku N."/>
            <person name="Honma S."/>
            <person name="Ueki K."/>
        </authorList>
    </citation>
    <scope>NUCLEOTIDE SEQUENCE [LARGE SCALE GENOMIC DNA]</scope>
    <source>
        <strain evidence="2 3">E14</strain>
    </source>
</reference>
<dbReference type="Proteomes" id="UP001208567">
    <property type="component" value="Unassembled WGS sequence"/>
</dbReference>
<feature type="transmembrane region" description="Helical" evidence="1">
    <location>
        <begin position="133"/>
        <end position="155"/>
    </location>
</feature>
<evidence type="ECO:0000313" key="2">
    <source>
        <dbReference type="EMBL" id="GLC32143.1"/>
    </source>
</evidence>
<keyword evidence="3" id="KW-1185">Reference proteome</keyword>
<proteinExistence type="predicted"/>
<evidence type="ECO:0000256" key="1">
    <source>
        <dbReference type="SAM" id="Phobius"/>
    </source>
</evidence>
<keyword evidence="1" id="KW-0472">Membrane</keyword>
<gene>
    <name evidence="2" type="ORF">bsdE14_35530</name>
</gene>
<feature type="transmembrane region" description="Helical" evidence="1">
    <location>
        <begin position="43"/>
        <end position="68"/>
    </location>
</feature>
<feature type="transmembrane region" description="Helical" evidence="1">
    <location>
        <begin position="74"/>
        <end position="92"/>
    </location>
</feature>
<name>A0ABQ5NA52_9CLOT</name>
<sequence length="176" mass="18514">MNNTKKLTFTALLTALAMIIPIAFGFMRVVIGPFTATLTSHVPMFLAMLFGPSVAIMVGLGSALGFFMAAGPIVGARALMHVIVGVMGAVLINKGVSFKKVIAFTAPVHGILEALVVALFISGGMVPKYSGTMLYYILVVVGIGTILHHTADGLISGVLIKAMSKVSNYEFIKQAR</sequence>
<keyword evidence="1" id="KW-0812">Transmembrane</keyword>
<dbReference type="RefSeq" id="WP_264851452.1">
    <property type="nucleotide sequence ID" value="NZ_BRXR01000001.1"/>
</dbReference>
<keyword evidence="1" id="KW-1133">Transmembrane helix</keyword>
<organism evidence="2 3">
    <name type="scientific">Clostridium omnivorum</name>
    <dbReference type="NCBI Taxonomy" id="1604902"/>
    <lineage>
        <taxon>Bacteria</taxon>
        <taxon>Bacillati</taxon>
        <taxon>Bacillota</taxon>
        <taxon>Clostridia</taxon>
        <taxon>Eubacteriales</taxon>
        <taxon>Clostridiaceae</taxon>
        <taxon>Clostridium</taxon>
    </lineage>
</organism>
<accession>A0ABQ5NA52</accession>
<comment type="caution">
    <text evidence="2">The sequence shown here is derived from an EMBL/GenBank/DDBJ whole genome shotgun (WGS) entry which is preliminary data.</text>
</comment>
<dbReference type="EMBL" id="BRXR01000001">
    <property type="protein sequence ID" value="GLC32143.1"/>
    <property type="molecule type" value="Genomic_DNA"/>
</dbReference>
<evidence type="ECO:0000313" key="3">
    <source>
        <dbReference type="Proteomes" id="UP001208567"/>
    </source>
</evidence>
<protein>
    <submittedName>
        <fullName evidence="2">Membrane protein</fullName>
    </submittedName>
</protein>
<dbReference type="Gene3D" id="1.10.1760.20">
    <property type="match status" value="1"/>
</dbReference>